<feature type="domain" description="OmpR/PhoB-type" evidence="3">
    <location>
        <begin position="20"/>
        <end position="121"/>
    </location>
</feature>
<dbReference type="InterPro" id="IPR036388">
    <property type="entry name" value="WH-like_DNA-bd_sf"/>
</dbReference>
<accession>A0ABS2L7T8</accession>
<evidence type="ECO:0000313" key="4">
    <source>
        <dbReference type="EMBL" id="MBM7473170.1"/>
    </source>
</evidence>
<evidence type="ECO:0000256" key="1">
    <source>
        <dbReference type="ARBA" id="ARBA00023125"/>
    </source>
</evidence>
<keyword evidence="1 2" id="KW-0238">DNA-binding</keyword>
<dbReference type="PROSITE" id="PS51755">
    <property type="entry name" value="OMPR_PHOB"/>
    <property type="match status" value="1"/>
</dbReference>
<dbReference type="SMART" id="SM00862">
    <property type="entry name" value="Trans_reg_C"/>
    <property type="match status" value="1"/>
</dbReference>
<dbReference type="InterPro" id="IPR016032">
    <property type="entry name" value="Sig_transdc_resp-reg_C-effctor"/>
</dbReference>
<name>A0ABS2L7T8_9MICO</name>
<organism evidence="4 5">
    <name type="scientific">Subtercola frigoramans</name>
    <dbReference type="NCBI Taxonomy" id="120298"/>
    <lineage>
        <taxon>Bacteria</taxon>
        <taxon>Bacillati</taxon>
        <taxon>Actinomycetota</taxon>
        <taxon>Actinomycetes</taxon>
        <taxon>Micrococcales</taxon>
        <taxon>Microbacteriaceae</taxon>
        <taxon>Subtercola</taxon>
    </lineage>
</organism>
<dbReference type="Gene3D" id="1.10.10.10">
    <property type="entry name" value="Winged helix-like DNA-binding domain superfamily/Winged helix DNA-binding domain"/>
    <property type="match status" value="1"/>
</dbReference>
<comment type="caution">
    <text evidence="4">The sequence shown here is derived from an EMBL/GenBank/DDBJ whole genome shotgun (WGS) entry which is preliminary data.</text>
</comment>
<protein>
    <submittedName>
        <fullName evidence="4">DNA-binding response OmpR family regulator</fullName>
    </submittedName>
</protein>
<evidence type="ECO:0000313" key="5">
    <source>
        <dbReference type="Proteomes" id="UP000776164"/>
    </source>
</evidence>
<evidence type="ECO:0000259" key="3">
    <source>
        <dbReference type="PROSITE" id="PS51755"/>
    </source>
</evidence>
<reference evidence="4 5" key="1">
    <citation type="submission" date="2021-01" db="EMBL/GenBank/DDBJ databases">
        <title>Sequencing the genomes of 1000 actinobacteria strains.</title>
        <authorList>
            <person name="Klenk H.-P."/>
        </authorList>
    </citation>
    <scope>NUCLEOTIDE SEQUENCE [LARGE SCALE GENOMIC DNA]</scope>
    <source>
        <strain evidence="4 5">DSM 13057</strain>
    </source>
</reference>
<sequence>MSRPLPGSSETPGPAARELEGVLTVDGESETGLLIDVSRQRVVIDGSAVHLTFREFALLCFLVEREGVTLHRSEIASADNAFIGSVKTRTIDVHIKRLRRKLEPYGDVIRTQRGFGYRFDRRAQVRVTTSG</sequence>
<dbReference type="CDD" id="cd00383">
    <property type="entry name" value="trans_reg_C"/>
    <property type="match status" value="1"/>
</dbReference>
<dbReference type="SUPFAM" id="SSF46894">
    <property type="entry name" value="C-terminal effector domain of the bipartite response regulators"/>
    <property type="match status" value="1"/>
</dbReference>
<dbReference type="RefSeq" id="WP_239518317.1">
    <property type="nucleotide sequence ID" value="NZ_JBHSRR010000002.1"/>
</dbReference>
<dbReference type="Pfam" id="PF00486">
    <property type="entry name" value="Trans_reg_C"/>
    <property type="match status" value="1"/>
</dbReference>
<keyword evidence="5" id="KW-1185">Reference proteome</keyword>
<feature type="DNA-binding region" description="OmpR/PhoB-type" evidence="2">
    <location>
        <begin position="20"/>
        <end position="121"/>
    </location>
</feature>
<dbReference type="InterPro" id="IPR001867">
    <property type="entry name" value="OmpR/PhoB-type_DNA-bd"/>
</dbReference>
<dbReference type="EMBL" id="JAFBBU010000001">
    <property type="protein sequence ID" value="MBM7473170.1"/>
    <property type="molecule type" value="Genomic_DNA"/>
</dbReference>
<gene>
    <name evidence="4" type="ORF">JOE66_002804</name>
</gene>
<dbReference type="GO" id="GO:0003677">
    <property type="term" value="F:DNA binding"/>
    <property type="evidence" value="ECO:0007669"/>
    <property type="project" value="UniProtKB-KW"/>
</dbReference>
<proteinExistence type="predicted"/>
<dbReference type="Proteomes" id="UP000776164">
    <property type="component" value="Unassembled WGS sequence"/>
</dbReference>
<evidence type="ECO:0000256" key="2">
    <source>
        <dbReference type="PROSITE-ProRule" id="PRU01091"/>
    </source>
</evidence>